<dbReference type="eggNOG" id="COG0711">
    <property type="taxonomic scope" value="Bacteria"/>
</dbReference>
<dbReference type="STRING" id="411473.RUMCAL_00984"/>
<dbReference type="AlphaFoldDB" id="U2M4I0"/>
<comment type="caution">
    <text evidence="1">The sequence shown here is derived from an EMBL/GenBank/DDBJ whole genome shotgun (WGS) entry which is preliminary data.</text>
</comment>
<dbReference type="RefSeq" id="WP_021682442.1">
    <property type="nucleotide sequence ID" value="NZ_KI260415.1"/>
</dbReference>
<dbReference type="Proteomes" id="UP000016662">
    <property type="component" value="Unassembled WGS sequence"/>
</dbReference>
<proteinExistence type="predicted"/>
<dbReference type="PATRIC" id="fig|411473.3.peg.806"/>
<organism evidence="1 2">
    <name type="scientific">Ruminococcus callidus ATCC 27760</name>
    <dbReference type="NCBI Taxonomy" id="411473"/>
    <lineage>
        <taxon>Bacteria</taxon>
        <taxon>Bacillati</taxon>
        <taxon>Bacillota</taxon>
        <taxon>Clostridia</taxon>
        <taxon>Eubacteriales</taxon>
        <taxon>Oscillospiraceae</taxon>
        <taxon>Ruminococcus</taxon>
    </lineage>
</organism>
<sequence length="150" mass="17219">MNIEEILDDMDDLLDRSRPIPFAAHKAVIDADRMRELLNSAHLNIPAEIKRAKLIDSDCDRIINEAREKAEAIIQDAETRASRMISEQAILQEAKKRALDMLTKAQNGSNDIKDAAEKYVNRLLDEAQDYFRNNLQEVQRTKDKINSVKK</sequence>
<gene>
    <name evidence="1" type="ORF">RUMCAL_00984</name>
</gene>
<evidence type="ECO:0008006" key="3">
    <source>
        <dbReference type="Google" id="ProtNLM"/>
    </source>
</evidence>
<dbReference type="EMBL" id="AWVF01000110">
    <property type="protein sequence ID" value="ERJ96654.1"/>
    <property type="molecule type" value="Genomic_DNA"/>
</dbReference>
<dbReference type="HOGENOM" id="CLU_078484_3_2_9"/>
<reference evidence="1 2" key="1">
    <citation type="submission" date="2013-07" db="EMBL/GenBank/DDBJ databases">
        <authorList>
            <person name="Weinstock G."/>
            <person name="Sodergren E."/>
            <person name="Wylie T."/>
            <person name="Fulton L."/>
            <person name="Fulton R."/>
            <person name="Fronick C."/>
            <person name="O'Laughlin M."/>
            <person name="Godfrey J."/>
            <person name="Miner T."/>
            <person name="Herter B."/>
            <person name="Appelbaum E."/>
            <person name="Cordes M."/>
            <person name="Lek S."/>
            <person name="Wollam A."/>
            <person name="Pepin K.H."/>
            <person name="Palsikar V.B."/>
            <person name="Mitreva M."/>
            <person name="Wilson R.K."/>
        </authorList>
    </citation>
    <scope>NUCLEOTIDE SEQUENCE [LARGE SCALE GENOMIC DNA]</scope>
    <source>
        <strain evidence="1 2">ATCC 27760</strain>
    </source>
</reference>
<evidence type="ECO:0000313" key="2">
    <source>
        <dbReference type="Proteomes" id="UP000016662"/>
    </source>
</evidence>
<keyword evidence="2" id="KW-1185">Reference proteome</keyword>
<accession>U2M4I0</accession>
<protein>
    <recommendedName>
        <fullName evidence="3">ATPase</fullName>
    </recommendedName>
</protein>
<dbReference type="OrthoDB" id="1955518at2"/>
<name>U2M4I0_9FIRM</name>
<evidence type="ECO:0000313" key="1">
    <source>
        <dbReference type="EMBL" id="ERJ96654.1"/>
    </source>
</evidence>